<dbReference type="PANTHER" id="PTHR41521">
    <property type="match status" value="1"/>
</dbReference>
<evidence type="ECO:0000313" key="3">
    <source>
        <dbReference type="Proteomes" id="UP000198599"/>
    </source>
</evidence>
<accession>A0A1I5CES7</accession>
<proteinExistence type="predicted"/>
<evidence type="ECO:0000313" key="2">
    <source>
        <dbReference type="EMBL" id="SFN85433.1"/>
    </source>
</evidence>
<reference evidence="3" key="1">
    <citation type="submission" date="2016-10" db="EMBL/GenBank/DDBJ databases">
        <authorList>
            <person name="Varghese N."/>
            <person name="Submissions S."/>
        </authorList>
    </citation>
    <scope>NUCLEOTIDE SEQUENCE [LARGE SCALE GENOMIC DNA]</scope>
    <source>
        <strain evidence="3">DSM 28463</strain>
    </source>
</reference>
<gene>
    <name evidence="2" type="ORF">SAMN04487859_1109</name>
</gene>
<sequence length="94" mass="10422">MSAYIIARINVTDAEDYKNYAGQTVALAEKFGGKYLVKGGAQTQLEGNGPDRHVLIEFPDRETALEWYNSDAYRRILPIAISSSDRDIVVVDGL</sequence>
<dbReference type="Pfam" id="PF07045">
    <property type="entry name" value="DUF1330"/>
    <property type="match status" value="1"/>
</dbReference>
<dbReference type="Proteomes" id="UP000198599">
    <property type="component" value="Unassembled WGS sequence"/>
</dbReference>
<protein>
    <submittedName>
        <fullName evidence="2">Uncharacterized conserved protein, DUF1330 family</fullName>
    </submittedName>
</protein>
<organism evidence="2 3">
    <name type="scientific">Roseovarius lutimaris</name>
    <dbReference type="NCBI Taxonomy" id="1005928"/>
    <lineage>
        <taxon>Bacteria</taxon>
        <taxon>Pseudomonadati</taxon>
        <taxon>Pseudomonadota</taxon>
        <taxon>Alphaproteobacteria</taxon>
        <taxon>Rhodobacterales</taxon>
        <taxon>Roseobacteraceae</taxon>
        <taxon>Roseovarius</taxon>
    </lineage>
</organism>
<dbReference type="EMBL" id="FOVP01000010">
    <property type="protein sequence ID" value="SFN85433.1"/>
    <property type="molecule type" value="Genomic_DNA"/>
</dbReference>
<dbReference type="PANTHER" id="PTHR41521:SF4">
    <property type="entry name" value="BLR0684 PROTEIN"/>
    <property type="match status" value="1"/>
</dbReference>
<dbReference type="InterPro" id="IPR011008">
    <property type="entry name" value="Dimeric_a/b-barrel"/>
</dbReference>
<dbReference type="InterPro" id="IPR010753">
    <property type="entry name" value="DUF1330"/>
</dbReference>
<evidence type="ECO:0000259" key="1">
    <source>
        <dbReference type="Pfam" id="PF07045"/>
    </source>
</evidence>
<name>A0A1I5CES7_9RHOB</name>
<dbReference type="AlphaFoldDB" id="A0A1I5CES7"/>
<keyword evidence="3" id="KW-1185">Reference proteome</keyword>
<dbReference type="OrthoDB" id="9806380at2"/>
<dbReference type="RefSeq" id="WP_092837895.1">
    <property type="nucleotide sequence ID" value="NZ_FOVP01000010.1"/>
</dbReference>
<dbReference type="Gene3D" id="3.30.70.100">
    <property type="match status" value="1"/>
</dbReference>
<dbReference type="STRING" id="1005928.SAMN04487859_1109"/>
<feature type="domain" description="DUF1330" evidence="1">
    <location>
        <begin position="2"/>
        <end position="94"/>
    </location>
</feature>
<dbReference type="SUPFAM" id="SSF54909">
    <property type="entry name" value="Dimeric alpha+beta barrel"/>
    <property type="match status" value="1"/>
</dbReference>